<evidence type="ECO:0000313" key="14">
    <source>
        <dbReference type="EMBL" id="PWI76808.1"/>
    </source>
</evidence>
<comment type="similarity">
    <text evidence="2">Belongs to the ferric reductase (FRE) family.</text>
</comment>
<dbReference type="SUPFAM" id="SSF52343">
    <property type="entry name" value="Ferredoxin reductase-like, C-terminal NADP-linked domain"/>
    <property type="match status" value="1"/>
</dbReference>
<protein>
    <recommendedName>
        <fullName evidence="12">FAD-binding FR-type domain-containing protein</fullName>
    </recommendedName>
</protein>
<feature type="transmembrane region" description="Helical" evidence="11">
    <location>
        <begin position="311"/>
        <end position="330"/>
    </location>
</feature>
<organism evidence="14 15">
    <name type="scientific">Purpureocillium lilacinum</name>
    <name type="common">Paecilomyces lilacinus</name>
    <dbReference type="NCBI Taxonomy" id="33203"/>
    <lineage>
        <taxon>Eukaryota</taxon>
        <taxon>Fungi</taxon>
        <taxon>Dikarya</taxon>
        <taxon>Ascomycota</taxon>
        <taxon>Pezizomycotina</taxon>
        <taxon>Sordariomycetes</taxon>
        <taxon>Hypocreomycetidae</taxon>
        <taxon>Hypocreales</taxon>
        <taxon>Ophiocordycipitaceae</taxon>
        <taxon>Purpureocillium</taxon>
    </lineage>
</organism>
<dbReference type="InterPro" id="IPR013130">
    <property type="entry name" value="Fe3_Rdtase_TM_dom"/>
</dbReference>
<accession>A0A2U3EQN5</accession>
<feature type="transmembrane region" description="Helical" evidence="11">
    <location>
        <begin position="155"/>
        <end position="175"/>
    </location>
</feature>
<dbReference type="GO" id="GO:0005886">
    <property type="term" value="C:plasma membrane"/>
    <property type="evidence" value="ECO:0007669"/>
    <property type="project" value="TreeGrafter"/>
</dbReference>
<gene>
    <name evidence="14" type="ORF">PCL_04002</name>
    <name evidence="13" type="ORF">Purlil1_3457</name>
</gene>
<dbReference type="Proteomes" id="UP000245956">
    <property type="component" value="Unassembled WGS sequence"/>
</dbReference>
<comment type="caution">
    <text evidence="14">The sequence shown here is derived from an EMBL/GenBank/DDBJ whole genome shotgun (WGS) entry which is preliminary data.</text>
</comment>
<name>A0A2U3EQN5_PURLI</name>
<dbReference type="GO" id="GO:0015677">
    <property type="term" value="P:copper ion import"/>
    <property type="evidence" value="ECO:0007669"/>
    <property type="project" value="TreeGrafter"/>
</dbReference>
<evidence type="ECO:0000256" key="4">
    <source>
        <dbReference type="ARBA" id="ARBA00022692"/>
    </source>
</evidence>
<dbReference type="PANTHER" id="PTHR32361">
    <property type="entry name" value="FERRIC/CUPRIC REDUCTASE TRANSMEMBRANE COMPONENT"/>
    <property type="match status" value="1"/>
</dbReference>
<dbReference type="Pfam" id="PF08022">
    <property type="entry name" value="FAD_binding_8"/>
    <property type="match status" value="1"/>
</dbReference>
<keyword evidence="4 11" id="KW-0812">Transmembrane</keyword>
<sequence>MTLELQTVRRWFVGVVSKFKDQRAQRRAPNCRTTAPARNSSSSTFRLLSVFLYLSHCAASRVIGSVVSDCVHVSDAFPLSRLSHDWNPSPTVQYTRGNANNITMEALGRRHIQDHTAGDETQPHWGYPDRIVPCKNDPGSCTYLDVVYAAHDVGMLYMGVLWATLGGILLVWFFAKRISRPTVHPAPKHTRSGAGKLRRTVAAYARRYLLPDANHFVFGRTTRLQVLILGLLSAYLLLWSFVGIVYGTWVTPVKKMPGVYNTRTSLGPWSDRVGVIAYALTPLSVLLSSRESLLSVLTGVPYQSFNFLHRWLGYIILAQSALHTIGWCIIQVRLYQPQPTVAIEWVVQPYIIWGIVAMILILLLFVLSTPWAIRITGYEFFRKAHYVLAMVYIGACWAHWNKLECFLVPAFIIWGIDRGARLFRTALLHYHPAAVTGAGFRPVHAEVTRFPDAEHGDVVRLDFENEQDCWEIGQHYYLCFAECSIWQSHPFTPMNAPTLLKGVVRHSYILRAKSGETKKVADVVARKSQLAGDAATATTPVILAGPYGENLMEKLAVDTNIVCVAGGTGISYVLPVLLQLAREQPVPDRKVELVWAMRHSSNVDWVRDEMDTLRRAQKALNLTIRLFATRDVDSGEREKDAKCGGAKDTDVAEVGSSSSEDACPCDGKVSVDRIGDGASDDSRHPALRQLLGDFVEETVAGRTVVFASGPGGMITDLRTIVAGLNDPAKVWRRQERFDVNLVCDDRLEW</sequence>
<comment type="subcellular location">
    <subcellularLocation>
        <location evidence="1">Membrane</location>
        <topology evidence="1">Multi-pass membrane protein</topology>
    </subcellularLocation>
</comment>
<evidence type="ECO:0000256" key="8">
    <source>
        <dbReference type="ARBA" id="ARBA00023065"/>
    </source>
</evidence>
<reference evidence="13" key="3">
    <citation type="submission" date="2023-11" db="EMBL/GenBank/DDBJ databases">
        <authorList>
            <person name="Beijen E."/>
            <person name="Ohm R.A."/>
        </authorList>
    </citation>
    <scope>NUCLEOTIDE SEQUENCE</scope>
    <source>
        <strain evidence="13">CBS 150709</strain>
    </source>
</reference>
<dbReference type="GO" id="GO:0000293">
    <property type="term" value="F:ferric-chelate reductase activity"/>
    <property type="evidence" value="ECO:0007669"/>
    <property type="project" value="UniProtKB-ARBA"/>
</dbReference>
<evidence type="ECO:0000256" key="2">
    <source>
        <dbReference type="ARBA" id="ARBA00006278"/>
    </source>
</evidence>
<dbReference type="Pfam" id="PF01794">
    <property type="entry name" value="Ferric_reduct"/>
    <property type="match status" value="1"/>
</dbReference>
<dbReference type="Gene3D" id="3.40.50.80">
    <property type="entry name" value="Nucleotide-binding domain of ferredoxin-NADP reductase (FNR) module"/>
    <property type="match status" value="1"/>
</dbReference>
<dbReference type="AlphaFoldDB" id="A0A2U3EQN5"/>
<keyword evidence="8" id="KW-0406">Ion transport</keyword>
<dbReference type="CDD" id="cd06186">
    <property type="entry name" value="NOX_Duox_like_FAD_NADP"/>
    <property type="match status" value="1"/>
</dbReference>
<dbReference type="EMBL" id="LCWV01000001">
    <property type="protein sequence ID" value="PWI76808.1"/>
    <property type="molecule type" value="Genomic_DNA"/>
</dbReference>
<evidence type="ECO:0000259" key="12">
    <source>
        <dbReference type="PROSITE" id="PS51384"/>
    </source>
</evidence>
<dbReference type="Proteomes" id="UP001287286">
    <property type="component" value="Unassembled WGS sequence"/>
</dbReference>
<dbReference type="GO" id="GO:0006826">
    <property type="term" value="P:iron ion transport"/>
    <property type="evidence" value="ECO:0007669"/>
    <property type="project" value="TreeGrafter"/>
</dbReference>
<evidence type="ECO:0000256" key="1">
    <source>
        <dbReference type="ARBA" id="ARBA00004141"/>
    </source>
</evidence>
<feature type="domain" description="FAD-binding FR-type" evidence="12">
    <location>
        <begin position="440"/>
        <end position="553"/>
    </location>
</feature>
<keyword evidence="7" id="KW-0560">Oxidoreductase</keyword>
<proteinExistence type="inferred from homology"/>
<feature type="region of interest" description="Disordered" evidence="10">
    <location>
        <begin position="637"/>
        <end position="659"/>
    </location>
</feature>
<feature type="compositionally biased region" description="Basic and acidic residues" evidence="10">
    <location>
        <begin position="637"/>
        <end position="650"/>
    </location>
</feature>
<reference evidence="14 15" key="2">
    <citation type="journal article" date="2016" name="Front. Microbiol.">
        <title>Genome and transcriptome sequences reveal the specific parasitism of the nematophagous Purpureocillium lilacinum 36-1.</title>
        <authorList>
            <person name="Xie J."/>
            <person name="Li S."/>
            <person name="Mo C."/>
            <person name="Xiao X."/>
            <person name="Peng D."/>
            <person name="Wang G."/>
            <person name="Xiao Y."/>
        </authorList>
    </citation>
    <scope>NUCLEOTIDE SEQUENCE [LARGE SCALE GENOMIC DNA]</scope>
    <source>
        <strain evidence="14 15">36-1</strain>
    </source>
</reference>
<dbReference type="InterPro" id="IPR013112">
    <property type="entry name" value="FAD-bd_8"/>
</dbReference>
<evidence type="ECO:0000256" key="5">
    <source>
        <dbReference type="ARBA" id="ARBA00022982"/>
    </source>
</evidence>
<feature type="transmembrane region" description="Helical" evidence="11">
    <location>
        <begin position="226"/>
        <end position="249"/>
    </location>
</feature>
<dbReference type="InterPro" id="IPR039261">
    <property type="entry name" value="FNR_nucleotide-bd"/>
</dbReference>
<keyword evidence="9 11" id="KW-0472">Membrane</keyword>
<dbReference type="PANTHER" id="PTHR32361:SF3">
    <property type="entry name" value="REDUCTASE, PUTATIVE (AFU_ORTHOLOGUE AFUA_6G13750)-RELATED"/>
    <property type="match status" value="1"/>
</dbReference>
<dbReference type="SFLD" id="SFLDS00052">
    <property type="entry name" value="Ferric_Reductase_Domain"/>
    <property type="match status" value="1"/>
</dbReference>
<evidence type="ECO:0000313" key="16">
    <source>
        <dbReference type="Proteomes" id="UP001287286"/>
    </source>
</evidence>
<evidence type="ECO:0000256" key="3">
    <source>
        <dbReference type="ARBA" id="ARBA00022448"/>
    </source>
</evidence>
<feature type="transmembrane region" description="Helical" evidence="11">
    <location>
        <begin position="350"/>
        <end position="372"/>
    </location>
</feature>
<evidence type="ECO:0000256" key="7">
    <source>
        <dbReference type="ARBA" id="ARBA00023002"/>
    </source>
</evidence>
<evidence type="ECO:0000256" key="10">
    <source>
        <dbReference type="SAM" id="MobiDB-lite"/>
    </source>
</evidence>
<keyword evidence="6 11" id="KW-1133">Transmembrane helix</keyword>
<dbReference type="InterPro" id="IPR017927">
    <property type="entry name" value="FAD-bd_FR_type"/>
</dbReference>
<dbReference type="Pfam" id="PF08030">
    <property type="entry name" value="NAD_binding_6"/>
    <property type="match status" value="1"/>
</dbReference>
<evidence type="ECO:0000313" key="13">
    <source>
        <dbReference type="EMBL" id="KAK4092204.1"/>
    </source>
</evidence>
<dbReference type="GO" id="GO:0006879">
    <property type="term" value="P:intracellular iron ion homeostasis"/>
    <property type="evidence" value="ECO:0007669"/>
    <property type="project" value="TreeGrafter"/>
</dbReference>
<evidence type="ECO:0000256" key="9">
    <source>
        <dbReference type="ARBA" id="ARBA00023136"/>
    </source>
</evidence>
<dbReference type="PROSITE" id="PS51384">
    <property type="entry name" value="FAD_FR"/>
    <property type="match status" value="1"/>
</dbReference>
<dbReference type="SFLD" id="SFLDG01168">
    <property type="entry name" value="Ferric_reductase_subgroup_(FRE"/>
    <property type="match status" value="1"/>
</dbReference>
<reference evidence="14" key="1">
    <citation type="submission" date="2015-05" db="EMBL/GenBank/DDBJ databases">
        <authorList>
            <person name="Wang D.B."/>
            <person name="Wang M."/>
        </authorList>
    </citation>
    <scope>NUCLEOTIDE SEQUENCE</scope>
    <source>
        <strain evidence="14">36-1</strain>
    </source>
</reference>
<dbReference type="InterPro" id="IPR013121">
    <property type="entry name" value="Fe_red_NAD-bd_6"/>
</dbReference>
<evidence type="ECO:0000313" key="15">
    <source>
        <dbReference type="Proteomes" id="UP000245956"/>
    </source>
</evidence>
<evidence type="ECO:0000256" key="6">
    <source>
        <dbReference type="ARBA" id="ARBA00022989"/>
    </source>
</evidence>
<dbReference type="InterPro" id="IPR051410">
    <property type="entry name" value="Ferric/Cupric_Reductase"/>
</dbReference>
<evidence type="ECO:0000256" key="11">
    <source>
        <dbReference type="SAM" id="Phobius"/>
    </source>
</evidence>
<keyword evidence="5" id="KW-0249">Electron transport</keyword>
<keyword evidence="3" id="KW-0813">Transport</keyword>
<reference evidence="13 16" key="4">
    <citation type="journal article" date="2024" name="Microbiol. Resour. Announc.">
        <title>Genome annotations for the ascomycete fungi Trichoderma harzianum, Trichoderma aggressivum, and Purpureocillium lilacinum.</title>
        <authorList>
            <person name="Beijen E.P.W."/>
            <person name="Ohm R.A."/>
        </authorList>
    </citation>
    <scope>NUCLEOTIDE SEQUENCE [LARGE SCALE GENOMIC DNA]</scope>
    <source>
        <strain evidence="13 16">CBS 150709</strain>
    </source>
</reference>
<dbReference type="EMBL" id="JAWRVI010000009">
    <property type="protein sequence ID" value="KAK4092204.1"/>
    <property type="molecule type" value="Genomic_DNA"/>
</dbReference>
<keyword evidence="16" id="KW-1185">Reference proteome</keyword>